<keyword evidence="3" id="KW-0378">Hydrolase</keyword>
<dbReference type="RefSeq" id="XP_033587318.1">
    <property type="nucleotide sequence ID" value="XM_033734388.1"/>
</dbReference>
<keyword evidence="4" id="KW-1185">Reference proteome</keyword>
<dbReference type="GeneID" id="54475390"/>
<dbReference type="GO" id="GO:0016787">
    <property type="term" value="F:hydrolase activity"/>
    <property type="evidence" value="ECO:0007669"/>
    <property type="project" value="UniProtKB-KW"/>
</dbReference>
<dbReference type="AlphaFoldDB" id="A0A6A6PKZ5"/>
<evidence type="ECO:0000259" key="2">
    <source>
        <dbReference type="Pfam" id="PF00561"/>
    </source>
</evidence>
<evidence type="ECO:0000256" key="1">
    <source>
        <dbReference type="ARBA" id="ARBA00006886"/>
    </source>
</evidence>
<dbReference type="Gene3D" id="3.40.50.1820">
    <property type="entry name" value="alpha/beta hydrolase"/>
    <property type="match status" value="1"/>
</dbReference>
<dbReference type="GO" id="GO:0016747">
    <property type="term" value="F:acyltransferase activity, transferring groups other than amino-acyl groups"/>
    <property type="evidence" value="ECO:0007669"/>
    <property type="project" value="InterPro"/>
</dbReference>
<proteinExistence type="inferred from homology"/>
<dbReference type="OrthoDB" id="9972683at2759"/>
<reference evidence="3" key="1">
    <citation type="journal article" date="2020" name="Stud. Mycol.">
        <title>101 Dothideomycetes genomes: a test case for predicting lifestyles and emergence of pathogens.</title>
        <authorList>
            <person name="Haridas S."/>
            <person name="Albert R."/>
            <person name="Binder M."/>
            <person name="Bloem J."/>
            <person name="Labutti K."/>
            <person name="Salamov A."/>
            <person name="Andreopoulos B."/>
            <person name="Baker S."/>
            <person name="Barry K."/>
            <person name="Bills G."/>
            <person name="Bluhm B."/>
            <person name="Cannon C."/>
            <person name="Castanera R."/>
            <person name="Culley D."/>
            <person name="Daum C."/>
            <person name="Ezra D."/>
            <person name="Gonzalez J."/>
            <person name="Henrissat B."/>
            <person name="Kuo A."/>
            <person name="Liang C."/>
            <person name="Lipzen A."/>
            <person name="Lutzoni F."/>
            <person name="Magnuson J."/>
            <person name="Mondo S."/>
            <person name="Nolan M."/>
            <person name="Ohm R."/>
            <person name="Pangilinan J."/>
            <person name="Park H.-J."/>
            <person name="Ramirez L."/>
            <person name="Alfaro M."/>
            <person name="Sun H."/>
            <person name="Tritt A."/>
            <person name="Yoshinaga Y."/>
            <person name="Zwiers L.-H."/>
            <person name="Turgeon B."/>
            <person name="Goodwin S."/>
            <person name="Spatafora J."/>
            <person name="Crous P."/>
            <person name="Grigoriev I."/>
        </authorList>
    </citation>
    <scope>NUCLEOTIDE SEQUENCE</scope>
    <source>
        <strain evidence="3">CBS 113389</strain>
    </source>
</reference>
<dbReference type="Pfam" id="PF00561">
    <property type="entry name" value="Abhydrolase_1"/>
    <property type="match status" value="1"/>
</dbReference>
<dbReference type="PANTHER" id="PTHR32268:SF15">
    <property type="entry name" value="HOMOSERINE ACETYLTRANSFERASE FAMILY PROTEIN (AFU_ORTHOLOGUE AFUA_1G15350)"/>
    <property type="match status" value="1"/>
</dbReference>
<name>A0A6A6PKZ5_9PEZI</name>
<protein>
    <submittedName>
        <fullName evidence="3">Alpha/Beta hydrolase protein</fullName>
    </submittedName>
</protein>
<dbReference type="PANTHER" id="PTHR32268">
    <property type="entry name" value="HOMOSERINE O-ACETYLTRANSFERASE"/>
    <property type="match status" value="1"/>
</dbReference>
<gene>
    <name evidence="3" type="ORF">BDY17DRAFT_302329</name>
</gene>
<accession>A0A6A6PKZ5</accession>
<dbReference type="Proteomes" id="UP000799767">
    <property type="component" value="Unassembled WGS sequence"/>
</dbReference>
<dbReference type="SUPFAM" id="SSF53474">
    <property type="entry name" value="alpha/beta-Hydrolases"/>
    <property type="match status" value="1"/>
</dbReference>
<dbReference type="InterPro" id="IPR000073">
    <property type="entry name" value="AB_hydrolase_1"/>
</dbReference>
<sequence length="337" mass="37967">MPETKYFEHELTLSANSEPAGSKLAAKQAYWTFGDTSKPAVFLPTCYGGTLESTLPFLYSSEHSSDPILPPSQYFIIVAAMLGGGESSSPSNSGQGPDFPRTTYEDNIRLQHALCESLGIKKLFAYIGFSMGGQQAYHISTLFPDFVEHMVCIAGSARTSWHNWCFLEGPRYALIMSKDFQDGRYERNPEAGLKAFSRVYSTWALSPQWFRDRCWEQAGFKTLEEFLEANWSGNGDANDRLADLWTWQHGDITLYHPEDGGDLAKTLGRIRAKCLIMPSRTDQYFPPEDSEFEVKHLKHGEYRPIDSVWGHIAGSGFSGAKEDTEFMAKEIKRFLNV</sequence>
<dbReference type="InterPro" id="IPR029058">
    <property type="entry name" value="AB_hydrolase_fold"/>
</dbReference>
<comment type="similarity">
    <text evidence="1">Belongs to the AB hydrolase superfamily. MetX family.</text>
</comment>
<evidence type="ECO:0000313" key="3">
    <source>
        <dbReference type="EMBL" id="KAF2480748.1"/>
    </source>
</evidence>
<dbReference type="EMBL" id="MU001639">
    <property type="protein sequence ID" value="KAF2480748.1"/>
    <property type="molecule type" value="Genomic_DNA"/>
</dbReference>
<feature type="domain" description="AB hydrolase-1" evidence="2">
    <location>
        <begin position="65"/>
        <end position="303"/>
    </location>
</feature>
<organism evidence="3 4">
    <name type="scientific">Neohortaea acidophila</name>
    <dbReference type="NCBI Taxonomy" id="245834"/>
    <lineage>
        <taxon>Eukaryota</taxon>
        <taxon>Fungi</taxon>
        <taxon>Dikarya</taxon>
        <taxon>Ascomycota</taxon>
        <taxon>Pezizomycotina</taxon>
        <taxon>Dothideomycetes</taxon>
        <taxon>Dothideomycetidae</taxon>
        <taxon>Mycosphaerellales</taxon>
        <taxon>Teratosphaeriaceae</taxon>
        <taxon>Neohortaea</taxon>
    </lineage>
</organism>
<evidence type="ECO:0000313" key="4">
    <source>
        <dbReference type="Proteomes" id="UP000799767"/>
    </source>
</evidence>
<dbReference type="InterPro" id="IPR008220">
    <property type="entry name" value="HAT_MetX-like"/>
</dbReference>